<dbReference type="GO" id="GO:0009570">
    <property type="term" value="C:chloroplast stroma"/>
    <property type="evidence" value="ECO:0007669"/>
    <property type="project" value="TreeGrafter"/>
</dbReference>
<evidence type="ECO:0000313" key="10">
    <source>
        <dbReference type="EMBL" id="KAJ7982212.1"/>
    </source>
</evidence>
<dbReference type="AlphaFoldDB" id="A0AAD7QIL7"/>
<evidence type="ECO:0000313" key="11">
    <source>
        <dbReference type="Proteomes" id="UP001163823"/>
    </source>
</evidence>
<name>A0AAD7QIL7_QUISA</name>
<feature type="binding site" evidence="8">
    <location>
        <position position="345"/>
    </location>
    <ligand>
        <name>Fe cation</name>
        <dbReference type="ChEBI" id="CHEBI:24875"/>
        <note>catalytic</note>
    </ligand>
</feature>
<evidence type="ECO:0000256" key="6">
    <source>
        <dbReference type="ARBA" id="ARBA00039084"/>
    </source>
</evidence>
<dbReference type="PANTHER" id="PTHR10543">
    <property type="entry name" value="BETA-CAROTENE DIOXYGENASE"/>
    <property type="match status" value="1"/>
</dbReference>
<feature type="binding site" evidence="8">
    <location>
        <position position="535"/>
    </location>
    <ligand>
        <name>Fe cation</name>
        <dbReference type="ChEBI" id="CHEBI:24875"/>
        <note>catalytic</note>
    </ligand>
</feature>
<evidence type="ECO:0000256" key="8">
    <source>
        <dbReference type="PIRSR" id="PIRSR604294-1"/>
    </source>
</evidence>
<evidence type="ECO:0000256" key="1">
    <source>
        <dbReference type="ARBA" id="ARBA00006787"/>
    </source>
</evidence>
<dbReference type="GO" id="GO:0010436">
    <property type="term" value="F:carotenoid dioxygenase activity"/>
    <property type="evidence" value="ECO:0007669"/>
    <property type="project" value="TreeGrafter"/>
</dbReference>
<comment type="catalytic activity">
    <reaction evidence="7">
        <text>all-trans-zeaxanthin + 2 O2 = 4,9-dimethyldodeca-2,4,6,8,10-pentaenedial + 2 (3R)-hydroxy-beta-ionone</text>
        <dbReference type="Rhea" id="RHEA:26393"/>
        <dbReference type="ChEBI" id="CHEBI:15379"/>
        <dbReference type="ChEBI" id="CHEBI:27547"/>
        <dbReference type="ChEBI" id="CHEBI:53171"/>
        <dbReference type="ChEBI" id="CHEBI:53173"/>
        <dbReference type="EC" id="1.14.99.n4"/>
    </reaction>
</comment>
<dbReference type="GO" id="GO:0016121">
    <property type="term" value="P:carotene catabolic process"/>
    <property type="evidence" value="ECO:0007669"/>
    <property type="project" value="TreeGrafter"/>
</dbReference>
<keyword evidence="2 8" id="KW-0479">Metal-binding</keyword>
<keyword evidence="3 10" id="KW-0223">Dioxygenase</keyword>
<dbReference type="InterPro" id="IPR004294">
    <property type="entry name" value="Carotenoid_Oase"/>
</dbReference>
<dbReference type="Proteomes" id="UP001163823">
    <property type="component" value="Chromosome 1"/>
</dbReference>
<reference evidence="10 11" key="1">
    <citation type="journal article" date="2023" name="Science">
        <title>Elucidation of the pathway for biosynthesis of saponin adjuvants from the soapbark tree.</title>
        <authorList>
            <person name="Reed J."/>
            <person name="Orme A."/>
            <person name="El-Demerdash A."/>
            <person name="Owen C."/>
            <person name="Martin L.B.B."/>
            <person name="Misra R.C."/>
            <person name="Kikuchi S."/>
            <person name="Rejzek M."/>
            <person name="Martin A.C."/>
            <person name="Harkess A."/>
            <person name="Leebens-Mack J."/>
            <person name="Louveau T."/>
            <person name="Stephenson M.J."/>
            <person name="Osbourn A."/>
        </authorList>
    </citation>
    <scope>NUCLEOTIDE SEQUENCE [LARGE SCALE GENOMIC DNA]</scope>
    <source>
        <strain evidence="10">S10</strain>
    </source>
</reference>
<keyword evidence="11" id="KW-1185">Reference proteome</keyword>
<feature type="region of interest" description="Disordered" evidence="9">
    <location>
        <begin position="1"/>
        <end position="22"/>
    </location>
</feature>
<evidence type="ECO:0000256" key="3">
    <source>
        <dbReference type="ARBA" id="ARBA00022964"/>
    </source>
</evidence>
<keyword evidence="4" id="KW-0560">Oxidoreductase</keyword>
<keyword evidence="5 8" id="KW-0408">Iron</keyword>
<organism evidence="10 11">
    <name type="scientific">Quillaja saponaria</name>
    <name type="common">Soap bark tree</name>
    <dbReference type="NCBI Taxonomy" id="32244"/>
    <lineage>
        <taxon>Eukaryota</taxon>
        <taxon>Viridiplantae</taxon>
        <taxon>Streptophyta</taxon>
        <taxon>Embryophyta</taxon>
        <taxon>Tracheophyta</taxon>
        <taxon>Spermatophyta</taxon>
        <taxon>Magnoliopsida</taxon>
        <taxon>eudicotyledons</taxon>
        <taxon>Gunneridae</taxon>
        <taxon>Pentapetalae</taxon>
        <taxon>rosids</taxon>
        <taxon>fabids</taxon>
        <taxon>Fabales</taxon>
        <taxon>Quillajaceae</taxon>
        <taxon>Quillaja</taxon>
    </lineage>
</organism>
<evidence type="ECO:0000256" key="7">
    <source>
        <dbReference type="ARBA" id="ARBA00048709"/>
    </source>
</evidence>
<feature type="compositionally biased region" description="Basic and acidic residues" evidence="9">
    <location>
        <begin position="1"/>
        <end position="10"/>
    </location>
</feature>
<evidence type="ECO:0000256" key="5">
    <source>
        <dbReference type="ARBA" id="ARBA00023004"/>
    </source>
</evidence>
<dbReference type="EC" id="1.14.99.n4" evidence="6"/>
<comment type="cofactor">
    <cofactor evidence="8">
        <name>Fe(2+)</name>
        <dbReference type="ChEBI" id="CHEBI:29033"/>
    </cofactor>
    <text evidence="8">Binds 1 Fe(2+) ion per subunit.</text>
</comment>
<dbReference type="PANTHER" id="PTHR10543:SF89">
    <property type="entry name" value="CAROTENOID 9,10(9',10')-CLEAVAGE DIOXYGENASE 1"/>
    <property type="match status" value="1"/>
</dbReference>
<evidence type="ECO:0000256" key="4">
    <source>
        <dbReference type="ARBA" id="ARBA00023002"/>
    </source>
</evidence>
<protein>
    <recommendedName>
        <fullName evidence="6">carotenoid 9,10-dioxygenase</fullName>
        <ecNumber evidence="6">1.14.99.n4</ecNumber>
    </recommendedName>
</protein>
<accession>A0AAD7QIL7</accession>
<evidence type="ECO:0000256" key="2">
    <source>
        <dbReference type="ARBA" id="ARBA00022723"/>
    </source>
</evidence>
<dbReference type="GO" id="GO:0046872">
    <property type="term" value="F:metal ion binding"/>
    <property type="evidence" value="ECO:0007669"/>
    <property type="project" value="UniProtKB-KW"/>
</dbReference>
<feature type="binding site" evidence="8">
    <location>
        <position position="231"/>
    </location>
    <ligand>
        <name>Fe cation</name>
        <dbReference type="ChEBI" id="CHEBI:24875"/>
        <note>catalytic</note>
    </ligand>
</feature>
<sequence length="550" mass="61847">MAEKEVDEKQSNGGGAGGGLVAVDPKPSKGFTSKAVDFIEKLIVKLMYDSSLPHHYLSGNFAPVIDETPPTKNLPIKGYLPDCLNGEFVRVGPNPKFSPVAGYHWFDGDGMIHGLRIKDGKATYVSRYVRTSRLKQEEYFGGSKFMKIGDLKGLFGLLMVNMQMLRAKLKVLDTSYGTGTANTALIYHHGKLLALSEADKPYAVKVFEDGDLQTLGMLDYDKRLTHSFTAHPKVDPVTGEMFTFGYSHTAPYITYRVISKDGFMHDPVPITISDPIMMHDFAITENYAIIMDLPLYFRPKEMVKENKLIFTFDETKKARFGVLPRYAKNELQIRWFELPNCFIFHNANAWEEEDEVVLITCRLQNPDLDMVNGTIKKKLENFANELYEMRFNMKSGLASQKRLSASAVDFPRVNESYTARKQRYVYGTILDSIAKVTGIIKFDLHAEPETGKTKLEVGGNVQGIYDLGPGRFGSEAIFIPQVPGTTSEEDDGYLIFFVHDENTGKSAVHVINARTMSEDPIAVIELPQRVPYGFHAFFVTEEQLQEQGKL</sequence>
<feature type="binding site" evidence="8">
    <location>
        <position position="279"/>
    </location>
    <ligand>
        <name>Fe cation</name>
        <dbReference type="ChEBI" id="CHEBI:24875"/>
        <note>catalytic</note>
    </ligand>
</feature>
<dbReference type="Pfam" id="PF03055">
    <property type="entry name" value="RPE65"/>
    <property type="match status" value="1"/>
</dbReference>
<dbReference type="KEGG" id="qsa:O6P43_001359"/>
<dbReference type="EMBL" id="JARAOO010000001">
    <property type="protein sequence ID" value="KAJ7982212.1"/>
    <property type="molecule type" value="Genomic_DNA"/>
</dbReference>
<comment type="caution">
    <text evidence="10">The sequence shown here is derived from an EMBL/GenBank/DDBJ whole genome shotgun (WGS) entry which is preliminary data.</text>
</comment>
<proteinExistence type="inferred from homology"/>
<evidence type="ECO:0000256" key="9">
    <source>
        <dbReference type="SAM" id="MobiDB-lite"/>
    </source>
</evidence>
<gene>
    <name evidence="10" type="ORF">O6P43_001359</name>
</gene>
<comment type="similarity">
    <text evidence="1">Belongs to the carotenoid oxygenase family.</text>
</comment>